<accession>A0AAE1B397</accession>
<dbReference type="Pfam" id="PF16020">
    <property type="entry name" value="Deltameth_res"/>
    <property type="match status" value="1"/>
</dbReference>
<evidence type="ECO:0000313" key="4">
    <source>
        <dbReference type="Proteomes" id="UP001283361"/>
    </source>
</evidence>
<comment type="caution">
    <text evidence="3">The sequence shown here is derived from an EMBL/GenBank/DDBJ whole genome shotgun (WGS) entry which is preliminary data.</text>
</comment>
<protein>
    <recommendedName>
        <fullName evidence="2">Deltamethrin resistance protein prag01 domain-containing protein</fullName>
    </recommendedName>
</protein>
<organism evidence="3 4">
    <name type="scientific">Elysia crispata</name>
    <name type="common">lettuce slug</name>
    <dbReference type="NCBI Taxonomy" id="231223"/>
    <lineage>
        <taxon>Eukaryota</taxon>
        <taxon>Metazoa</taxon>
        <taxon>Spiralia</taxon>
        <taxon>Lophotrochozoa</taxon>
        <taxon>Mollusca</taxon>
        <taxon>Gastropoda</taxon>
        <taxon>Heterobranchia</taxon>
        <taxon>Euthyneura</taxon>
        <taxon>Panpulmonata</taxon>
        <taxon>Sacoglossa</taxon>
        <taxon>Placobranchoidea</taxon>
        <taxon>Plakobranchidae</taxon>
        <taxon>Elysia</taxon>
    </lineage>
</organism>
<evidence type="ECO:0000256" key="1">
    <source>
        <dbReference type="SAM" id="Phobius"/>
    </source>
</evidence>
<dbReference type="AlphaFoldDB" id="A0AAE1B397"/>
<evidence type="ECO:0000259" key="2">
    <source>
        <dbReference type="Pfam" id="PF16020"/>
    </source>
</evidence>
<dbReference type="Proteomes" id="UP001283361">
    <property type="component" value="Unassembled WGS sequence"/>
</dbReference>
<dbReference type="InterPro" id="IPR031973">
    <property type="entry name" value="Deltameth_res_prag01"/>
</dbReference>
<keyword evidence="1" id="KW-1133">Transmembrane helix</keyword>
<keyword evidence="1" id="KW-0472">Membrane</keyword>
<keyword evidence="1" id="KW-0812">Transmembrane</keyword>
<reference evidence="3" key="1">
    <citation type="journal article" date="2023" name="G3 (Bethesda)">
        <title>A reference genome for the long-term kleptoplast-retaining sea slug Elysia crispata morphotype clarki.</title>
        <authorList>
            <person name="Eastman K.E."/>
            <person name="Pendleton A.L."/>
            <person name="Shaikh M.A."/>
            <person name="Suttiyut T."/>
            <person name="Ogas R."/>
            <person name="Tomko P."/>
            <person name="Gavelis G."/>
            <person name="Widhalm J.R."/>
            <person name="Wisecaver J.H."/>
        </authorList>
    </citation>
    <scope>NUCLEOTIDE SEQUENCE</scope>
    <source>
        <strain evidence="3">ECLA1</strain>
    </source>
</reference>
<evidence type="ECO:0000313" key="3">
    <source>
        <dbReference type="EMBL" id="KAK3798787.1"/>
    </source>
</evidence>
<feature type="domain" description="Deltamethrin resistance protein prag01" evidence="2">
    <location>
        <begin position="46"/>
        <end position="95"/>
    </location>
</feature>
<keyword evidence="4" id="KW-1185">Reference proteome</keyword>
<sequence>MFTKTAHLLRVAPRVQQATRLGHVVPAHWKPMRQICEENKSHMNCMPVPQGSWKEYHAAQNAKWNKQLAAAAVLFAVTYTWLWQSGCIYFHSAPPMFNGPKQ</sequence>
<name>A0AAE1B397_9GAST</name>
<proteinExistence type="predicted"/>
<dbReference type="EMBL" id="JAWDGP010000623">
    <property type="protein sequence ID" value="KAK3798787.1"/>
    <property type="molecule type" value="Genomic_DNA"/>
</dbReference>
<gene>
    <name evidence="3" type="ORF">RRG08_040618</name>
</gene>
<feature type="transmembrane region" description="Helical" evidence="1">
    <location>
        <begin position="68"/>
        <end position="91"/>
    </location>
</feature>